<protein>
    <submittedName>
        <fullName evidence="2">DUF3883 domain-containing protein</fullName>
    </submittedName>
</protein>
<evidence type="ECO:0000259" key="1">
    <source>
        <dbReference type="Pfam" id="PF13020"/>
    </source>
</evidence>
<dbReference type="AlphaFoldDB" id="A0A4R4KLC4"/>
<evidence type="ECO:0000313" key="3">
    <source>
        <dbReference type="Proteomes" id="UP000295706"/>
    </source>
</evidence>
<gene>
    <name evidence="2" type="ORF">EZE20_02100</name>
</gene>
<proteinExistence type="predicted"/>
<feature type="domain" description="Protein NO VEIN C-terminal" evidence="1">
    <location>
        <begin position="591"/>
        <end position="657"/>
    </location>
</feature>
<dbReference type="InterPro" id="IPR024975">
    <property type="entry name" value="NOV_C"/>
</dbReference>
<dbReference type="Gene3D" id="3.30.565.10">
    <property type="entry name" value="Histidine kinase-like ATPase, C-terminal domain"/>
    <property type="match status" value="1"/>
</dbReference>
<evidence type="ECO:0000313" key="2">
    <source>
        <dbReference type="EMBL" id="TDB69150.1"/>
    </source>
</evidence>
<accession>A0A4R4KLC4</accession>
<dbReference type="Pfam" id="PF13020">
    <property type="entry name" value="NOV_C"/>
    <property type="match status" value="1"/>
</dbReference>
<sequence>MFAKTIREKLLSEAKQSPDLLSDLAGLENYIAESYNNRSFIELLQNADDSGSTKFKILKVGDLLYVANNGRLFNELDFESLCRSAASSKIRTKSIGYRGIGFKSVVGFAQEIHIISGELEVTFSKARTQIEIPNATRVPLIRVPHFLLEEDKIKLTTTIEQLRNEGFTTIFVFTGIQNSKIEAEFETFNYRSLIFLRNVTFTDISISQPNITYVVKNKFSDTKTKIIITQNGISSSWLLSAVSKSTIAFQYKNEEVVKIPGNEALVHSFLPTEVSSGLGVLLNCDFSTDPSRRHLIYDDQTISSIKECAYHIMGIVNDCLNTPSQDSVQIINALIPYNDPRTLLLKARSFEKYLLEELQLCSLNTFDSIRLPPSWLNPKDYYSIVDNNFKTFEWAFLQLQGFKSYSLYLGSSESHLNDFKEYINNTEITTLGCVQISKYIFKILISGNLSNKEELSDIRVIYTSQGRLSLIELSSPLVLDERYLSLLLENGITQSDIKYTFSKFVADFNFINNKSGIANNTHTKVPNPDLLVDKSKPLNKIEANSQNLTYGGNQSRSEGLSNTYKSKPFTNAAKWRSAEELTLLVLNAYGYNLEDVSKQNIGYDISGTDPKGNPIQIEVKSINLPGQKFKLTNNEIAVAQEKQDSYNVAVVRQINHTLEICLIPNPINNLSFNRQCVQWIWECDHYDYNPVIFNIE</sequence>
<dbReference type="RefSeq" id="WP_132113959.1">
    <property type="nucleotide sequence ID" value="NZ_SMJU01000001.1"/>
</dbReference>
<dbReference type="OrthoDB" id="1062081at2"/>
<dbReference type="Proteomes" id="UP000295706">
    <property type="component" value="Unassembled WGS sequence"/>
</dbReference>
<dbReference type="NCBIfam" id="NF047352">
    <property type="entry name" value="P_loop_sacsin"/>
    <property type="match status" value="1"/>
</dbReference>
<dbReference type="PANTHER" id="PTHR32387">
    <property type="entry name" value="WU:FJ29H11"/>
    <property type="match status" value="1"/>
</dbReference>
<dbReference type="PANTHER" id="PTHR32387:SF0">
    <property type="entry name" value="PROTEIN NO VEIN"/>
    <property type="match status" value="1"/>
</dbReference>
<keyword evidence="3" id="KW-1185">Reference proteome</keyword>
<name>A0A4R4KLC4_9BACT</name>
<dbReference type="InterPro" id="IPR052957">
    <property type="entry name" value="Auxin_embryo_med"/>
</dbReference>
<organism evidence="2 3">
    <name type="scientific">Arundinibacter roseus</name>
    <dbReference type="NCBI Taxonomy" id="2070510"/>
    <lineage>
        <taxon>Bacteria</taxon>
        <taxon>Pseudomonadati</taxon>
        <taxon>Bacteroidota</taxon>
        <taxon>Cytophagia</taxon>
        <taxon>Cytophagales</taxon>
        <taxon>Spirosomataceae</taxon>
        <taxon>Arundinibacter</taxon>
    </lineage>
</organism>
<dbReference type="InterPro" id="IPR036890">
    <property type="entry name" value="HATPase_C_sf"/>
</dbReference>
<reference evidence="2 3" key="1">
    <citation type="submission" date="2019-02" db="EMBL/GenBank/DDBJ databases">
        <title>Arundinibacter roseus gen. nov., sp. nov., a new member of the family Cytophagaceae.</title>
        <authorList>
            <person name="Szuroczki S."/>
            <person name="Khayer B."/>
            <person name="Sproer C."/>
            <person name="Toumi M."/>
            <person name="Szabo A."/>
            <person name="Felfoldi T."/>
            <person name="Schumann P."/>
            <person name="Toth E."/>
        </authorList>
    </citation>
    <scope>NUCLEOTIDE SEQUENCE [LARGE SCALE GENOMIC DNA]</scope>
    <source>
        <strain evidence="2 3">DMA-k-7a</strain>
    </source>
</reference>
<dbReference type="SUPFAM" id="SSF55874">
    <property type="entry name" value="ATPase domain of HSP90 chaperone/DNA topoisomerase II/histidine kinase"/>
    <property type="match status" value="1"/>
</dbReference>
<dbReference type="EMBL" id="SMJU01000001">
    <property type="protein sequence ID" value="TDB69150.1"/>
    <property type="molecule type" value="Genomic_DNA"/>
</dbReference>
<comment type="caution">
    <text evidence="2">The sequence shown here is derived from an EMBL/GenBank/DDBJ whole genome shotgun (WGS) entry which is preliminary data.</text>
</comment>